<sequence>MPVPSMHPSTWEGSHAMLNQRDMAGMRQNQGPRDVQMGGGFHQKRWAAGDDSILEQ</sequence>
<accession>A0A8S3YSR7</accession>
<feature type="region of interest" description="Disordered" evidence="1">
    <location>
        <begin position="1"/>
        <end position="56"/>
    </location>
</feature>
<dbReference type="AlphaFoldDB" id="A0A8S3YSR7"/>
<feature type="non-terminal residue" evidence="2">
    <location>
        <position position="56"/>
    </location>
</feature>
<dbReference type="EMBL" id="CAJHNH020000492">
    <property type="protein sequence ID" value="CAG5118050.1"/>
    <property type="molecule type" value="Genomic_DNA"/>
</dbReference>
<protein>
    <submittedName>
        <fullName evidence="2">Uncharacterized protein</fullName>
    </submittedName>
</protein>
<evidence type="ECO:0000256" key="1">
    <source>
        <dbReference type="SAM" id="MobiDB-lite"/>
    </source>
</evidence>
<keyword evidence="3" id="KW-1185">Reference proteome</keyword>
<proteinExistence type="predicted"/>
<gene>
    <name evidence="2" type="ORF">CUNI_LOCUS3608</name>
</gene>
<evidence type="ECO:0000313" key="2">
    <source>
        <dbReference type="EMBL" id="CAG5118050.1"/>
    </source>
</evidence>
<dbReference type="Proteomes" id="UP000678393">
    <property type="component" value="Unassembled WGS sequence"/>
</dbReference>
<reference evidence="2" key="1">
    <citation type="submission" date="2021-04" db="EMBL/GenBank/DDBJ databases">
        <authorList>
            <consortium name="Molecular Ecology Group"/>
        </authorList>
    </citation>
    <scope>NUCLEOTIDE SEQUENCE</scope>
</reference>
<organism evidence="2 3">
    <name type="scientific">Candidula unifasciata</name>
    <dbReference type="NCBI Taxonomy" id="100452"/>
    <lineage>
        <taxon>Eukaryota</taxon>
        <taxon>Metazoa</taxon>
        <taxon>Spiralia</taxon>
        <taxon>Lophotrochozoa</taxon>
        <taxon>Mollusca</taxon>
        <taxon>Gastropoda</taxon>
        <taxon>Heterobranchia</taxon>
        <taxon>Euthyneura</taxon>
        <taxon>Panpulmonata</taxon>
        <taxon>Eupulmonata</taxon>
        <taxon>Stylommatophora</taxon>
        <taxon>Helicina</taxon>
        <taxon>Helicoidea</taxon>
        <taxon>Geomitridae</taxon>
        <taxon>Candidula</taxon>
    </lineage>
</organism>
<comment type="caution">
    <text evidence="2">The sequence shown here is derived from an EMBL/GenBank/DDBJ whole genome shotgun (WGS) entry which is preliminary data.</text>
</comment>
<evidence type="ECO:0000313" key="3">
    <source>
        <dbReference type="Proteomes" id="UP000678393"/>
    </source>
</evidence>
<name>A0A8S3YSR7_9EUPU</name>